<dbReference type="OrthoDB" id="8101189at2"/>
<dbReference type="Proteomes" id="UP000199647">
    <property type="component" value="Unassembled WGS sequence"/>
</dbReference>
<dbReference type="STRING" id="1855383.SAMN05216548_1049"/>
<evidence type="ECO:0000313" key="1">
    <source>
        <dbReference type="EMBL" id="SEQ33182.1"/>
    </source>
</evidence>
<name>A0A1H9F5I0_9HYPH</name>
<reference evidence="1 2" key="1">
    <citation type="submission" date="2016-10" db="EMBL/GenBank/DDBJ databases">
        <authorList>
            <person name="de Groot N.N."/>
        </authorList>
    </citation>
    <scope>NUCLEOTIDE SEQUENCE [LARGE SCALE GENOMIC DNA]</scope>
    <source>
        <strain evidence="1 2">A52C2</strain>
    </source>
</reference>
<gene>
    <name evidence="1" type="ORF">SAMN05216548_1049</name>
</gene>
<dbReference type="RefSeq" id="WP_092495899.1">
    <property type="nucleotide sequence ID" value="NZ_FOFG01000004.1"/>
</dbReference>
<organism evidence="1 2">
    <name type="scientific">Faunimonas pinastri</name>
    <dbReference type="NCBI Taxonomy" id="1855383"/>
    <lineage>
        <taxon>Bacteria</taxon>
        <taxon>Pseudomonadati</taxon>
        <taxon>Pseudomonadota</taxon>
        <taxon>Alphaproteobacteria</taxon>
        <taxon>Hyphomicrobiales</taxon>
        <taxon>Afifellaceae</taxon>
        <taxon>Faunimonas</taxon>
    </lineage>
</organism>
<sequence>MPRIAFTRDFPWHVPGRGGRITIHYPAGTTELVSRACADAAEASVCGKRVDREEKPDADNVRTAS</sequence>
<proteinExistence type="predicted"/>
<protein>
    <submittedName>
        <fullName evidence="1">Uncharacterized protein</fullName>
    </submittedName>
</protein>
<accession>A0A1H9F5I0</accession>
<keyword evidence="2" id="KW-1185">Reference proteome</keyword>
<dbReference type="AlphaFoldDB" id="A0A1H9F5I0"/>
<dbReference type="EMBL" id="FOFG01000004">
    <property type="protein sequence ID" value="SEQ33182.1"/>
    <property type="molecule type" value="Genomic_DNA"/>
</dbReference>
<evidence type="ECO:0000313" key="2">
    <source>
        <dbReference type="Proteomes" id="UP000199647"/>
    </source>
</evidence>